<keyword evidence="1" id="KW-1133">Transmembrane helix</keyword>
<evidence type="ECO:0000256" key="1">
    <source>
        <dbReference type="SAM" id="Phobius"/>
    </source>
</evidence>
<dbReference type="Pfam" id="PF03171">
    <property type="entry name" value="2OG-FeII_Oxy"/>
    <property type="match status" value="1"/>
</dbReference>
<evidence type="ECO:0000259" key="2">
    <source>
        <dbReference type="Pfam" id="PF03171"/>
    </source>
</evidence>
<reference evidence="4" key="1">
    <citation type="journal article" date="2009" name="Genome Res.">
        <title>Comparative genomic analyses of the human fungal pathogens Coccidioides and their relatives.</title>
        <authorList>
            <person name="Sharpton T.J."/>
            <person name="Stajich J.E."/>
            <person name="Rounsley S.D."/>
            <person name="Gardner M.J."/>
            <person name="Wortman J.R."/>
            <person name="Jordar V.S."/>
            <person name="Maiti R."/>
            <person name="Kodira C.D."/>
            <person name="Neafsey D.E."/>
            <person name="Zeng Q."/>
            <person name="Hung C.-Y."/>
            <person name="McMahan C."/>
            <person name="Muszewska A."/>
            <person name="Grynberg M."/>
            <person name="Mandel M.A."/>
            <person name="Kellner E.M."/>
            <person name="Barker B.M."/>
            <person name="Galgiani J.N."/>
            <person name="Orbach M.J."/>
            <person name="Kirkland T.N."/>
            <person name="Cole G.T."/>
            <person name="Henn M.R."/>
            <person name="Birren B.W."/>
            <person name="Taylor J.W."/>
        </authorList>
    </citation>
    <scope>NUCLEOTIDE SEQUENCE [LARGE SCALE GENOMIC DNA]</scope>
    <source>
        <strain evidence="4">RS</strain>
    </source>
</reference>
<keyword evidence="1" id="KW-0812">Transmembrane</keyword>
<dbReference type="OrthoDB" id="4366673at2759"/>
<dbReference type="AlphaFoldDB" id="A0A0D8JVU7"/>
<name>A0A0D8JVU7_COCIM</name>
<reference evidence="4" key="2">
    <citation type="journal article" date="2010" name="Genome Res.">
        <title>Population genomic sequencing of Coccidioides fungi reveals recent hybridization and transposon control.</title>
        <authorList>
            <person name="Neafsey D.E."/>
            <person name="Barker B.M."/>
            <person name="Sharpton T.J."/>
            <person name="Stajich J.E."/>
            <person name="Park D.J."/>
            <person name="Whiston E."/>
            <person name="Hung C.-Y."/>
            <person name="McMahan C."/>
            <person name="White J."/>
            <person name="Sykes S."/>
            <person name="Heiman D."/>
            <person name="Young S."/>
            <person name="Zeng Q."/>
            <person name="Abouelleil A."/>
            <person name="Aftuck L."/>
            <person name="Bessette D."/>
            <person name="Brown A."/>
            <person name="FitzGerald M."/>
            <person name="Lui A."/>
            <person name="Macdonald J.P."/>
            <person name="Priest M."/>
            <person name="Orbach M.J."/>
            <person name="Galgiani J.N."/>
            <person name="Kirkland T.N."/>
            <person name="Cole G.T."/>
            <person name="Birren B.W."/>
            <person name="Henn M.R."/>
            <person name="Taylor J.W."/>
            <person name="Rounsley S.D."/>
        </authorList>
    </citation>
    <scope>GENOME REANNOTATION</scope>
    <source>
        <strain evidence="4">RS</strain>
    </source>
</reference>
<dbReference type="VEuPathDB" id="FungiDB:CIMG_11436"/>
<dbReference type="InParanoid" id="A0A0D8JVU7"/>
<dbReference type="EMBL" id="GG704914">
    <property type="protein sequence ID" value="KJF61066.1"/>
    <property type="molecule type" value="Genomic_DNA"/>
</dbReference>
<feature type="transmembrane region" description="Helical" evidence="1">
    <location>
        <begin position="53"/>
        <end position="74"/>
    </location>
</feature>
<evidence type="ECO:0000313" key="4">
    <source>
        <dbReference type="Proteomes" id="UP000001261"/>
    </source>
</evidence>
<keyword evidence="1" id="KW-0472">Membrane</keyword>
<gene>
    <name evidence="3" type="ORF">CIMG_11436</name>
</gene>
<dbReference type="InterPro" id="IPR044861">
    <property type="entry name" value="IPNS-like_FE2OG_OXY"/>
</dbReference>
<dbReference type="SUPFAM" id="SSF51197">
    <property type="entry name" value="Clavaminate synthase-like"/>
    <property type="match status" value="1"/>
</dbReference>
<organism evidence="3 4">
    <name type="scientific">Coccidioides immitis (strain RS)</name>
    <name type="common">Valley fever fungus</name>
    <dbReference type="NCBI Taxonomy" id="246410"/>
    <lineage>
        <taxon>Eukaryota</taxon>
        <taxon>Fungi</taxon>
        <taxon>Dikarya</taxon>
        <taxon>Ascomycota</taxon>
        <taxon>Pezizomycotina</taxon>
        <taxon>Eurotiomycetes</taxon>
        <taxon>Eurotiomycetidae</taxon>
        <taxon>Onygenales</taxon>
        <taxon>Onygenaceae</taxon>
        <taxon>Coccidioides</taxon>
    </lineage>
</organism>
<protein>
    <recommendedName>
        <fullName evidence="2">Isopenicillin N synthase-like Fe(2+) 2OG dioxygenase domain-containing protein</fullName>
    </recommendedName>
</protein>
<dbReference type="RefSeq" id="XP_012213876.1">
    <property type="nucleotide sequence ID" value="XM_012358453.1"/>
</dbReference>
<dbReference type="InterPro" id="IPR027443">
    <property type="entry name" value="IPNS-like_sf"/>
</dbReference>
<dbReference type="Gene3D" id="2.60.120.330">
    <property type="entry name" value="B-lactam Antibiotic, Isopenicillin N Synthase, Chain"/>
    <property type="match status" value="1"/>
</dbReference>
<accession>A0A0D8JVU7</accession>
<dbReference type="KEGG" id="cim:CIMG_11436"/>
<proteinExistence type="predicted"/>
<keyword evidence="4" id="KW-1185">Reference proteome</keyword>
<dbReference type="Proteomes" id="UP000001261">
    <property type="component" value="Unassembled WGS sequence"/>
</dbReference>
<feature type="domain" description="Isopenicillin N synthase-like Fe(2+) 2OG dioxygenase" evidence="2">
    <location>
        <begin position="8"/>
        <end position="81"/>
    </location>
</feature>
<dbReference type="OMA" id="WCTLILT"/>
<evidence type="ECO:0000313" key="3">
    <source>
        <dbReference type="EMBL" id="KJF61066.1"/>
    </source>
</evidence>
<dbReference type="GeneID" id="24163708"/>
<sequence>MNLNFRLCDYTPATTEPDSSNGCGVYTDNGTCSIIFQDGTVSLEVKSPSAPGTWLFVLCGWCTLILTGGSIYAARHRVCRVLSPIGSAEKQFSSEIVNGKVAVEWFKEFMGKRRRWTEGNEELDKRIRR</sequence>